<feature type="transmembrane region" description="Helical" evidence="10">
    <location>
        <begin position="12"/>
        <end position="32"/>
    </location>
</feature>
<evidence type="ECO:0000256" key="9">
    <source>
        <dbReference type="ARBA" id="ARBA00023180"/>
    </source>
</evidence>
<gene>
    <name evidence="11" type="ORF">CEY00_Acc28174</name>
</gene>
<reference evidence="12" key="2">
    <citation type="journal article" date="2018" name="BMC Genomics">
        <title>A manually annotated Actinidia chinensis var. chinensis (kiwifruit) genome highlights the challenges associated with draft genomes and gene prediction in plants.</title>
        <authorList>
            <person name="Pilkington S.M."/>
            <person name="Crowhurst R."/>
            <person name="Hilario E."/>
            <person name="Nardozza S."/>
            <person name="Fraser L."/>
            <person name="Peng Y."/>
            <person name="Gunaseelan K."/>
            <person name="Simpson R."/>
            <person name="Tahir J."/>
            <person name="Deroles S.C."/>
            <person name="Templeton K."/>
            <person name="Luo Z."/>
            <person name="Davy M."/>
            <person name="Cheng C."/>
            <person name="McNeilage M."/>
            <person name="Scaglione D."/>
            <person name="Liu Y."/>
            <person name="Zhang Q."/>
            <person name="Datson P."/>
            <person name="De Silva N."/>
            <person name="Gardiner S.E."/>
            <person name="Bassett H."/>
            <person name="Chagne D."/>
            <person name="McCallum J."/>
            <person name="Dzierzon H."/>
            <person name="Deng C."/>
            <person name="Wang Y.Y."/>
            <person name="Barron L."/>
            <person name="Manako K."/>
            <person name="Bowen J."/>
            <person name="Foster T.M."/>
            <person name="Erridge Z.A."/>
            <person name="Tiffin H."/>
            <person name="Waite C.N."/>
            <person name="Davies K.M."/>
            <person name="Grierson E.P."/>
            <person name="Laing W.A."/>
            <person name="Kirk R."/>
            <person name="Chen X."/>
            <person name="Wood M."/>
            <person name="Montefiori M."/>
            <person name="Brummell D.A."/>
            <person name="Schwinn K.E."/>
            <person name="Catanach A."/>
            <person name="Fullerton C."/>
            <person name="Li D."/>
            <person name="Meiyalaghan S."/>
            <person name="Nieuwenhuizen N."/>
            <person name="Read N."/>
            <person name="Prakash R."/>
            <person name="Hunter D."/>
            <person name="Zhang H."/>
            <person name="McKenzie M."/>
            <person name="Knabel M."/>
            <person name="Harris A."/>
            <person name="Allan A.C."/>
            <person name="Gleave A."/>
            <person name="Chen A."/>
            <person name="Janssen B.J."/>
            <person name="Plunkett B."/>
            <person name="Ampomah-Dwamena C."/>
            <person name="Voogd C."/>
            <person name="Leif D."/>
            <person name="Lafferty D."/>
            <person name="Souleyre E.J.F."/>
            <person name="Varkonyi-Gasic E."/>
            <person name="Gambi F."/>
            <person name="Hanley J."/>
            <person name="Yao J.L."/>
            <person name="Cheung J."/>
            <person name="David K.M."/>
            <person name="Warren B."/>
            <person name="Marsh K."/>
            <person name="Snowden K.C."/>
            <person name="Lin-Wang K."/>
            <person name="Brian L."/>
            <person name="Martinez-Sanchez M."/>
            <person name="Wang M."/>
            <person name="Ileperuma N."/>
            <person name="Macnee N."/>
            <person name="Campin R."/>
            <person name="McAtee P."/>
            <person name="Drummond R.S.M."/>
            <person name="Espley R.V."/>
            <person name="Ireland H.S."/>
            <person name="Wu R."/>
            <person name="Atkinson R.G."/>
            <person name="Karunairetnam S."/>
            <person name="Bulley S."/>
            <person name="Chunkath S."/>
            <person name="Hanley Z."/>
            <person name="Storey R."/>
            <person name="Thrimawithana A.H."/>
            <person name="Thomson S."/>
            <person name="David C."/>
            <person name="Testolin R."/>
            <person name="Huang H."/>
            <person name="Hellens R.P."/>
            <person name="Schaffer R.J."/>
        </authorList>
    </citation>
    <scope>NUCLEOTIDE SEQUENCE [LARGE SCALE GENOMIC DNA]</scope>
    <source>
        <strain evidence="12">cv. Red5</strain>
    </source>
</reference>
<comment type="caution">
    <text evidence="11">The sequence shown here is derived from an EMBL/GenBank/DDBJ whole genome shotgun (WGS) entry which is preliminary data.</text>
</comment>
<evidence type="ECO:0000256" key="5">
    <source>
        <dbReference type="ARBA" id="ARBA00022692"/>
    </source>
</evidence>
<evidence type="ECO:0000313" key="12">
    <source>
        <dbReference type="Proteomes" id="UP000241394"/>
    </source>
</evidence>
<dbReference type="InParanoid" id="A0A2R6PMU0"/>
<dbReference type="OrthoDB" id="5546453at2759"/>
<protein>
    <submittedName>
        <fullName evidence="11">Phosphatidylinositol-glycan biosynthesis class X protein</fullName>
    </submittedName>
</protein>
<comment type="pathway">
    <text evidence="2">Glycolipid biosynthesis; glycosylphosphatidylinositol-anchor biosynthesis.</text>
</comment>
<dbReference type="AlphaFoldDB" id="A0A2R6PMU0"/>
<evidence type="ECO:0000256" key="6">
    <source>
        <dbReference type="ARBA" id="ARBA00022824"/>
    </source>
</evidence>
<proteinExistence type="inferred from homology"/>
<evidence type="ECO:0000256" key="8">
    <source>
        <dbReference type="ARBA" id="ARBA00023136"/>
    </source>
</evidence>
<evidence type="ECO:0000256" key="4">
    <source>
        <dbReference type="ARBA" id="ARBA00022502"/>
    </source>
</evidence>
<evidence type="ECO:0000256" key="1">
    <source>
        <dbReference type="ARBA" id="ARBA00004389"/>
    </source>
</evidence>
<dbReference type="InterPro" id="IPR013233">
    <property type="entry name" value="PIG-X/PBN1"/>
</dbReference>
<keyword evidence="9" id="KW-0325">Glycoprotein</keyword>
<dbReference type="FunCoup" id="A0A2R6PMU0">
    <property type="interactions" value="1484"/>
</dbReference>
<reference evidence="11 12" key="1">
    <citation type="submission" date="2017-07" db="EMBL/GenBank/DDBJ databases">
        <title>An improved, manually edited Actinidia chinensis var. chinensis (kiwifruit) genome highlights the challenges associated with draft genomes and gene prediction in plants.</title>
        <authorList>
            <person name="Pilkington S."/>
            <person name="Crowhurst R."/>
            <person name="Hilario E."/>
            <person name="Nardozza S."/>
            <person name="Fraser L."/>
            <person name="Peng Y."/>
            <person name="Gunaseelan K."/>
            <person name="Simpson R."/>
            <person name="Tahir J."/>
            <person name="Deroles S."/>
            <person name="Templeton K."/>
            <person name="Luo Z."/>
            <person name="Davy M."/>
            <person name="Cheng C."/>
            <person name="Mcneilage M."/>
            <person name="Scaglione D."/>
            <person name="Liu Y."/>
            <person name="Zhang Q."/>
            <person name="Datson P."/>
            <person name="De Silva N."/>
            <person name="Gardiner S."/>
            <person name="Bassett H."/>
            <person name="Chagne D."/>
            <person name="Mccallum J."/>
            <person name="Dzierzon H."/>
            <person name="Deng C."/>
            <person name="Wang Y.-Y."/>
            <person name="Barron N."/>
            <person name="Manako K."/>
            <person name="Bowen J."/>
            <person name="Foster T."/>
            <person name="Erridge Z."/>
            <person name="Tiffin H."/>
            <person name="Waite C."/>
            <person name="Davies K."/>
            <person name="Grierson E."/>
            <person name="Laing W."/>
            <person name="Kirk R."/>
            <person name="Chen X."/>
            <person name="Wood M."/>
            <person name="Montefiori M."/>
            <person name="Brummell D."/>
            <person name="Schwinn K."/>
            <person name="Catanach A."/>
            <person name="Fullerton C."/>
            <person name="Li D."/>
            <person name="Meiyalaghan S."/>
            <person name="Nieuwenhuizen N."/>
            <person name="Read N."/>
            <person name="Prakash R."/>
            <person name="Hunter D."/>
            <person name="Zhang H."/>
            <person name="Mckenzie M."/>
            <person name="Knabel M."/>
            <person name="Harris A."/>
            <person name="Allan A."/>
            <person name="Chen A."/>
            <person name="Janssen B."/>
            <person name="Plunkett B."/>
            <person name="Dwamena C."/>
            <person name="Voogd C."/>
            <person name="Leif D."/>
            <person name="Lafferty D."/>
            <person name="Souleyre E."/>
            <person name="Varkonyi-Gasic E."/>
            <person name="Gambi F."/>
            <person name="Hanley J."/>
            <person name="Yao J.-L."/>
            <person name="Cheung J."/>
            <person name="David K."/>
            <person name="Warren B."/>
            <person name="Marsh K."/>
            <person name="Snowden K."/>
            <person name="Lin-Wang K."/>
            <person name="Brian L."/>
            <person name="Martinez-Sanchez M."/>
            <person name="Wang M."/>
            <person name="Ileperuma N."/>
            <person name="Macnee N."/>
            <person name="Campin R."/>
            <person name="Mcatee P."/>
            <person name="Drummond R."/>
            <person name="Espley R."/>
            <person name="Ireland H."/>
            <person name="Wu R."/>
            <person name="Atkinson R."/>
            <person name="Karunairetnam S."/>
            <person name="Bulley S."/>
            <person name="Chunkath S."/>
            <person name="Hanley Z."/>
            <person name="Storey R."/>
            <person name="Thrimawithana A."/>
            <person name="Thomson S."/>
            <person name="David C."/>
            <person name="Testolin R."/>
        </authorList>
    </citation>
    <scope>NUCLEOTIDE SEQUENCE [LARGE SCALE GENOMIC DNA]</scope>
    <source>
        <strain evidence="12">cv. Red5</strain>
        <tissue evidence="11">Young leaf</tissue>
    </source>
</reference>
<evidence type="ECO:0000256" key="7">
    <source>
        <dbReference type="ARBA" id="ARBA00022989"/>
    </source>
</evidence>
<dbReference type="PANTHER" id="PTHR28650:SF1">
    <property type="entry name" value="PHOSPHATIDYLINOSITOL-GLYCAN BIOSYNTHESIS CLASS X PROTEIN"/>
    <property type="match status" value="1"/>
</dbReference>
<dbReference type="GO" id="GO:0006506">
    <property type="term" value="P:GPI anchor biosynthetic process"/>
    <property type="evidence" value="ECO:0007669"/>
    <property type="project" value="UniProtKB-UniPathway"/>
</dbReference>
<organism evidence="11 12">
    <name type="scientific">Actinidia chinensis var. chinensis</name>
    <name type="common">Chinese soft-hair kiwi</name>
    <dbReference type="NCBI Taxonomy" id="1590841"/>
    <lineage>
        <taxon>Eukaryota</taxon>
        <taxon>Viridiplantae</taxon>
        <taxon>Streptophyta</taxon>
        <taxon>Embryophyta</taxon>
        <taxon>Tracheophyta</taxon>
        <taxon>Spermatophyta</taxon>
        <taxon>Magnoliopsida</taxon>
        <taxon>eudicotyledons</taxon>
        <taxon>Gunneridae</taxon>
        <taxon>Pentapetalae</taxon>
        <taxon>asterids</taxon>
        <taxon>Ericales</taxon>
        <taxon>Actinidiaceae</taxon>
        <taxon>Actinidia</taxon>
    </lineage>
</organism>
<feature type="transmembrane region" description="Helical" evidence="10">
    <location>
        <begin position="283"/>
        <end position="305"/>
    </location>
</feature>
<dbReference type="EMBL" id="NKQK01000024">
    <property type="protein sequence ID" value="PSR93560.1"/>
    <property type="molecule type" value="Genomic_DNA"/>
</dbReference>
<evidence type="ECO:0000256" key="2">
    <source>
        <dbReference type="ARBA" id="ARBA00004687"/>
    </source>
</evidence>
<dbReference type="Proteomes" id="UP000241394">
    <property type="component" value="Chromosome LG24"/>
</dbReference>
<dbReference type="OMA" id="NESEFRH"/>
<dbReference type="Pfam" id="PF08320">
    <property type="entry name" value="PIG-X"/>
    <property type="match status" value="1"/>
</dbReference>
<dbReference type="PANTHER" id="PTHR28650">
    <property type="entry name" value="PHOSPHATIDYLINOSITOL-GLYCAN BIOSYNTHESIS CLASS X PROTEIN"/>
    <property type="match status" value="1"/>
</dbReference>
<keyword evidence="4" id="KW-0337">GPI-anchor biosynthesis</keyword>
<comment type="similarity">
    <text evidence="3">Belongs to the PIGX family.</text>
</comment>
<name>A0A2R6PMU0_ACTCC</name>
<dbReference type="GO" id="GO:0005789">
    <property type="term" value="C:endoplasmic reticulum membrane"/>
    <property type="evidence" value="ECO:0007669"/>
    <property type="project" value="UniProtKB-SubCell"/>
</dbReference>
<keyword evidence="5 10" id="KW-0812">Transmembrane</keyword>
<dbReference type="SMART" id="SM00780">
    <property type="entry name" value="PIG-X"/>
    <property type="match status" value="1"/>
</dbReference>
<dbReference type="InterPro" id="IPR040039">
    <property type="entry name" value="PIGX"/>
</dbReference>
<sequence length="315" mass="34741">MLSKTVGIKMASIGVQIFVVIGILLTLMHTILVSNEGGKYSTNSDIKTQTISGLPCSEKYITKPYFEKHDRLTDSNFQNFIANELPLGFCGVLQEKLNLVPSLPVLQRYLIGEGSHRRLSSSIRLSVQPESIAELHRHFCKIIIVEKLPSGVFADPFEIQHLIQCGVLTEAAVFGDTNLELPSVVSNRSVVEVHMDVGYNTLSGKNNGLEINIEIPVHARYLPLGERGFSRVEFGSPDIFMHCNMEGKSHDHGCLLMLTGSVTDTETADVWEIPCGIEEHSGVVYAVTFISAVLSAFLIVLTSIYDPDIRKPTLI</sequence>
<comment type="subcellular location">
    <subcellularLocation>
        <location evidence="1">Endoplasmic reticulum membrane</location>
        <topology evidence="1">Single-pass membrane protein</topology>
    </subcellularLocation>
</comment>
<dbReference type="UniPathway" id="UPA00196"/>
<accession>A0A2R6PMU0</accession>
<keyword evidence="7 10" id="KW-1133">Transmembrane helix</keyword>
<evidence type="ECO:0000256" key="3">
    <source>
        <dbReference type="ARBA" id="ARBA00010345"/>
    </source>
</evidence>
<evidence type="ECO:0000256" key="10">
    <source>
        <dbReference type="SAM" id="Phobius"/>
    </source>
</evidence>
<keyword evidence="12" id="KW-1185">Reference proteome</keyword>
<keyword evidence="8 10" id="KW-0472">Membrane</keyword>
<keyword evidence="6" id="KW-0256">Endoplasmic reticulum</keyword>
<evidence type="ECO:0000313" key="11">
    <source>
        <dbReference type="EMBL" id="PSR93560.1"/>
    </source>
</evidence>
<dbReference type="Gramene" id="PSR93560">
    <property type="protein sequence ID" value="PSR93560"/>
    <property type="gene ID" value="CEY00_Acc28174"/>
</dbReference>